<dbReference type="EMBL" id="FOXX01000014">
    <property type="protein sequence ID" value="SFQ84750.1"/>
    <property type="molecule type" value="Genomic_DNA"/>
</dbReference>
<gene>
    <name evidence="2" type="ORF">SAMN02745910_04271</name>
</gene>
<sequence length="595" mass="69341">MIVSWLKWKLIIRWKNQWSNIRVFKNISIGKYLWLLALIRDVFNALLIFFGTYFFLKYTVFNNFFSNETIRQQIVTSIISRFFSIIKENYEILWSLVFLIIILFSIISGVSSSKWKLQSQDQDWLIINLKLSKFKSDIFLYLESIVWDTKEFIFNYIPLMLALGIITGVDYLSLITLIFLTLGLYLVLTFLISVFHNQYILLQNYGESFVFRILSNISFRGVTVYIAFHLGKVISPWVKNFPLTSNNVDYKVYNDWVEEGTNVTFEIFKSISAIFSYSYMPYNVLSNILLEGLNYYSILKILLFFGLIILSILLVSIWGKGRKDTHHSFNRLGPIGSLLARVIPGPSYTQVLVKHFYRTEYLRYRFPTILGPPVFWLLWGGILGILQTMNSTENIYFLVLSFYLFFLTHFYVHSIFTELTGIFSLDGEGKQVITYLLTGKSLWEVFKYKFHLFIITSLPLFIVMDIVFFTINKMDIVISISTLLLHTVVFLFLSTLLFLPSIFRPHFHYSNIEQLDEYADKKIISDVIQFSTVGLIIPILMMPTAFLLVGALSKLEYLTLQWGGIGAILSIIYGGLLLIIANHLYKMSNFDRINL</sequence>
<dbReference type="Proteomes" id="UP000182762">
    <property type="component" value="Unassembled WGS sequence"/>
</dbReference>
<feature type="transmembrane region" description="Helical" evidence="1">
    <location>
        <begin position="32"/>
        <end position="56"/>
    </location>
</feature>
<feature type="transmembrane region" description="Helical" evidence="1">
    <location>
        <begin position="477"/>
        <end position="499"/>
    </location>
</feature>
<evidence type="ECO:0000313" key="2">
    <source>
        <dbReference type="EMBL" id="SFQ84750.1"/>
    </source>
</evidence>
<reference evidence="2 3" key="1">
    <citation type="submission" date="2016-10" db="EMBL/GenBank/DDBJ databases">
        <authorList>
            <person name="Varghese N."/>
            <person name="Submissions S."/>
        </authorList>
    </citation>
    <scope>NUCLEOTIDE SEQUENCE [LARGE SCALE GENOMIC DNA]</scope>
    <source>
        <strain evidence="2 3">DSM 13796</strain>
    </source>
</reference>
<feature type="transmembrane region" description="Helical" evidence="1">
    <location>
        <begin position="368"/>
        <end position="389"/>
    </location>
</feature>
<keyword evidence="1" id="KW-1133">Transmembrane helix</keyword>
<feature type="transmembrane region" description="Helical" evidence="1">
    <location>
        <begin position="92"/>
        <end position="110"/>
    </location>
</feature>
<feature type="transmembrane region" description="Helical" evidence="1">
    <location>
        <begin position="209"/>
        <end position="228"/>
    </location>
</feature>
<proteinExistence type="predicted"/>
<feature type="transmembrane region" description="Helical" evidence="1">
    <location>
        <begin position="564"/>
        <end position="585"/>
    </location>
</feature>
<evidence type="ECO:0008006" key="4">
    <source>
        <dbReference type="Google" id="ProtNLM"/>
    </source>
</evidence>
<accession>A0A1I6BUZ8</accession>
<feature type="transmembrane region" description="Helical" evidence="1">
    <location>
        <begin position="395"/>
        <end position="412"/>
    </location>
</feature>
<evidence type="ECO:0000313" key="3">
    <source>
        <dbReference type="Proteomes" id="UP000182762"/>
    </source>
</evidence>
<feature type="transmembrane region" description="Helical" evidence="1">
    <location>
        <begin position="295"/>
        <end position="318"/>
    </location>
</feature>
<name>A0A1I6BUZ8_9BACI</name>
<keyword evidence="3" id="KW-1185">Reference proteome</keyword>
<comment type="caution">
    <text evidence="2">The sequence shown here is derived from an EMBL/GenBank/DDBJ whole genome shotgun (WGS) entry which is preliminary data.</text>
</comment>
<keyword evidence="1" id="KW-0472">Membrane</keyword>
<dbReference type="GeneID" id="93712819"/>
<protein>
    <recommendedName>
        <fullName evidence="4">ABC-2 type transport system permease protein</fullName>
    </recommendedName>
</protein>
<keyword evidence="1" id="KW-0812">Transmembrane</keyword>
<evidence type="ECO:0000256" key="1">
    <source>
        <dbReference type="SAM" id="Phobius"/>
    </source>
</evidence>
<feature type="transmembrane region" description="Helical" evidence="1">
    <location>
        <begin position="530"/>
        <end position="552"/>
    </location>
</feature>
<feature type="transmembrane region" description="Helical" evidence="1">
    <location>
        <begin position="450"/>
        <end position="471"/>
    </location>
</feature>
<dbReference type="RefSeq" id="WP_061803926.1">
    <property type="nucleotide sequence ID" value="NZ_FOXX01000014.1"/>
</dbReference>
<organism evidence="2 3">
    <name type="scientific">Priestia endophytica DSM 13796</name>
    <dbReference type="NCBI Taxonomy" id="1121089"/>
    <lineage>
        <taxon>Bacteria</taxon>
        <taxon>Bacillati</taxon>
        <taxon>Bacillota</taxon>
        <taxon>Bacilli</taxon>
        <taxon>Bacillales</taxon>
        <taxon>Bacillaceae</taxon>
        <taxon>Priestia</taxon>
    </lineage>
</organism>
<feature type="transmembrane region" description="Helical" evidence="1">
    <location>
        <begin position="152"/>
        <end position="169"/>
    </location>
</feature>
<feature type="transmembrane region" description="Helical" evidence="1">
    <location>
        <begin position="175"/>
        <end position="197"/>
    </location>
</feature>